<comment type="caution">
    <text evidence="1">The sequence shown here is derived from an EMBL/GenBank/DDBJ whole genome shotgun (WGS) entry which is preliminary data.</text>
</comment>
<proteinExistence type="predicted"/>
<dbReference type="Proteomes" id="UP000613974">
    <property type="component" value="Unassembled WGS sequence"/>
</dbReference>
<gene>
    <name evidence="1" type="ORF">Snoj_59350</name>
</gene>
<dbReference type="EMBL" id="BNEC01000005">
    <property type="protein sequence ID" value="GHI72017.1"/>
    <property type="molecule type" value="Genomic_DNA"/>
</dbReference>
<evidence type="ECO:0000313" key="1">
    <source>
        <dbReference type="EMBL" id="GHI72017.1"/>
    </source>
</evidence>
<evidence type="ECO:0000313" key="2">
    <source>
        <dbReference type="Proteomes" id="UP000613974"/>
    </source>
</evidence>
<organism evidence="1 2">
    <name type="scientific">Streptomyces nojiriensis</name>
    <dbReference type="NCBI Taxonomy" id="66374"/>
    <lineage>
        <taxon>Bacteria</taxon>
        <taxon>Bacillati</taxon>
        <taxon>Actinomycetota</taxon>
        <taxon>Actinomycetes</taxon>
        <taxon>Kitasatosporales</taxon>
        <taxon>Streptomycetaceae</taxon>
        <taxon>Streptomyces</taxon>
    </lineage>
</organism>
<keyword evidence="2" id="KW-1185">Reference proteome</keyword>
<accession>A0ABQ3SVS7</accession>
<name>A0ABQ3SVS7_9ACTN</name>
<sequence length="186" mass="19280">MSRPRFLFVSWVDVARRQGPGRAADQGGTGGCPEAVTWRLVGANNHELGRSPHVHSSLTACCSAVQRLRTEAARVSALVVMSPGTGTPGGTVGAGASASAGTTGTGTGTGAGAWTWQLTLDERCVAVAVRTFRRQRECRHSLQLFLSAVTEAQVASGVTYTRRLRGLRLPGASDVPGLAVRGGGLL</sequence>
<reference evidence="2" key="1">
    <citation type="submission" date="2023-07" db="EMBL/GenBank/DDBJ databases">
        <title>Whole genome shotgun sequence of Streptomyces nojiriensis NBRC 13794.</title>
        <authorList>
            <person name="Komaki H."/>
            <person name="Tamura T."/>
        </authorList>
    </citation>
    <scope>NUCLEOTIDE SEQUENCE [LARGE SCALE GENOMIC DNA]</scope>
    <source>
        <strain evidence="2">NBRC 13794</strain>
    </source>
</reference>
<protein>
    <submittedName>
        <fullName evidence="1">Uncharacterized protein</fullName>
    </submittedName>
</protein>